<proteinExistence type="predicted"/>
<feature type="domain" description="Radical SAM core" evidence="1">
    <location>
        <begin position="73"/>
        <end position="304"/>
    </location>
</feature>
<dbReference type="GO" id="GO:0016829">
    <property type="term" value="F:lyase activity"/>
    <property type="evidence" value="ECO:0007669"/>
    <property type="project" value="UniProtKB-KW"/>
</dbReference>
<dbReference type="Gene3D" id="3.80.30.30">
    <property type="match status" value="1"/>
</dbReference>
<dbReference type="PANTHER" id="PTHR37822:SF2">
    <property type="entry name" value="SPORE PHOTOPRODUCT LYASE"/>
    <property type="match status" value="1"/>
</dbReference>
<keyword evidence="3" id="KW-1185">Reference proteome</keyword>
<dbReference type="SFLD" id="SFLDS00029">
    <property type="entry name" value="Radical_SAM"/>
    <property type="match status" value="1"/>
</dbReference>
<name>A0ABN1J477_9CLOT</name>
<evidence type="ECO:0000313" key="2">
    <source>
        <dbReference type="EMBL" id="GAA0727931.1"/>
    </source>
</evidence>
<dbReference type="Pfam" id="PF20903">
    <property type="entry name" value="SPL"/>
    <property type="match status" value="1"/>
</dbReference>
<dbReference type="RefSeq" id="WP_343770339.1">
    <property type="nucleotide sequence ID" value="NZ_BAAACF010000003.1"/>
</dbReference>
<dbReference type="InterPro" id="IPR058240">
    <property type="entry name" value="rSAM_sf"/>
</dbReference>
<dbReference type="CDD" id="cd01335">
    <property type="entry name" value="Radical_SAM"/>
    <property type="match status" value="1"/>
</dbReference>
<dbReference type="Gene3D" id="3.40.50.12110">
    <property type="match status" value="1"/>
</dbReference>
<gene>
    <name evidence="2" type="primary">splB</name>
    <name evidence="2" type="ORF">GCM10008905_26120</name>
</gene>
<evidence type="ECO:0000313" key="3">
    <source>
        <dbReference type="Proteomes" id="UP001500339"/>
    </source>
</evidence>
<accession>A0ABN1J477</accession>
<organism evidence="2 3">
    <name type="scientific">Clostridium malenominatum</name>
    <dbReference type="NCBI Taxonomy" id="1539"/>
    <lineage>
        <taxon>Bacteria</taxon>
        <taxon>Bacillati</taxon>
        <taxon>Bacillota</taxon>
        <taxon>Clostridia</taxon>
        <taxon>Eubacteriales</taxon>
        <taxon>Clostridiaceae</taxon>
        <taxon>Clostridium</taxon>
    </lineage>
</organism>
<dbReference type="Proteomes" id="UP001500339">
    <property type="component" value="Unassembled WGS sequence"/>
</dbReference>
<dbReference type="PANTHER" id="PTHR37822">
    <property type="entry name" value="SPORE PHOTOPRODUCT LYASE-RELATED"/>
    <property type="match status" value="1"/>
</dbReference>
<dbReference type="InterPro" id="IPR023897">
    <property type="entry name" value="SPL_firmicutes"/>
</dbReference>
<reference evidence="2 3" key="1">
    <citation type="journal article" date="2019" name="Int. J. Syst. Evol. Microbiol.">
        <title>The Global Catalogue of Microorganisms (GCM) 10K type strain sequencing project: providing services to taxonomists for standard genome sequencing and annotation.</title>
        <authorList>
            <consortium name="The Broad Institute Genomics Platform"/>
            <consortium name="The Broad Institute Genome Sequencing Center for Infectious Disease"/>
            <person name="Wu L."/>
            <person name="Ma J."/>
        </authorList>
    </citation>
    <scope>NUCLEOTIDE SEQUENCE [LARGE SCALE GENOMIC DNA]</scope>
    <source>
        <strain evidence="2 3">JCM 1405</strain>
    </source>
</reference>
<keyword evidence="2" id="KW-0456">Lyase</keyword>
<dbReference type="EMBL" id="BAAACF010000003">
    <property type="protein sequence ID" value="GAA0727931.1"/>
    <property type="molecule type" value="Genomic_DNA"/>
</dbReference>
<dbReference type="InterPro" id="IPR007197">
    <property type="entry name" value="rSAM"/>
</dbReference>
<protein>
    <submittedName>
        <fullName evidence="2">Spore photoproduct lyase</fullName>
    </submittedName>
</protein>
<dbReference type="SFLD" id="SFLDF00412">
    <property type="entry name" value="spore_photoproduct_lyase_2"/>
    <property type="match status" value="1"/>
</dbReference>
<evidence type="ECO:0000259" key="1">
    <source>
        <dbReference type="PROSITE" id="PS51918"/>
    </source>
</evidence>
<dbReference type="SFLD" id="SFLDG01079">
    <property type="entry name" value="spore_photoproduct_lyase_like"/>
    <property type="match status" value="1"/>
</dbReference>
<dbReference type="PROSITE" id="PS51918">
    <property type="entry name" value="RADICAL_SAM"/>
    <property type="match status" value="1"/>
</dbReference>
<comment type="caution">
    <text evidence="2">The sequence shown here is derived from an EMBL/GenBank/DDBJ whole genome shotgun (WGS) entry which is preliminary data.</text>
</comment>
<dbReference type="InterPro" id="IPR049539">
    <property type="entry name" value="SPL"/>
</dbReference>
<dbReference type="InterPro" id="IPR034559">
    <property type="entry name" value="SPL_Clostridia"/>
</dbReference>
<sequence length="335" mass="38917">MFKPRRVIFEEKALEYSLGEELLKRFEKENVDILYSKNGRITGIPGKSPGEMYGEGKNTLVVGVRKGLKFESCKPSAHYQLPIVSGCSGMCEYCYLNTQMGKRPYIKIHVNIDEILSKAGKYIEERKPDITIFEGAATSDPIPVEKYSGALKKAIEYFGENENGLFRFVTKYAEVDSLLNLKHNNKTTIRFSLNTNSMIKKYEHKTPLLEERLLAAKKIKESGYPLGFIIAPVFLYENWKDEYGELFDKIHKDFKGIDLKFEVISHRFTKRAKENILSIYPSTTLPMEEDLRKFKYGQFGYGKYIYKDEELTDMKEFFKNKILYLFGEDNINYII</sequence>
<dbReference type="NCBIfam" id="TIGR04070">
    <property type="entry name" value="photo_TT_lyase"/>
    <property type="match status" value="1"/>
</dbReference>
<dbReference type="SUPFAM" id="SSF102114">
    <property type="entry name" value="Radical SAM enzymes"/>
    <property type="match status" value="1"/>
</dbReference>